<reference evidence="1" key="1">
    <citation type="journal article" date="2021" name="Antonie Van Leeuwenhoek">
        <title>Draft genome and description of Waterburya agarophytonicola gen. nov. sp. nov. (Pleurocapsales, Cyanobacteria): a seaweed symbiont.</title>
        <authorList>
            <person name="Bonthond G."/>
            <person name="Shalygin S."/>
            <person name="Bayer T."/>
            <person name="Weinberger F."/>
        </authorList>
    </citation>
    <scope>NUCLEOTIDE SEQUENCE</scope>
    <source>
        <strain evidence="1">KI4</strain>
    </source>
</reference>
<dbReference type="Pfam" id="PF13412">
    <property type="entry name" value="HTH_24"/>
    <property type="match status" value="1"/>
</dbReference>
<organism evidence="1 2">
    <name type="scientific">Waterburya agarophytonicola KI4</name>
    <dbReference type="NCBI Taxonomy" id="2874699"/>
    <lineage>
        <taxon>Bacteria</taxon>
        <taxon>Bacillati</taxon>
        <taxon>Cyanobacteriota</taxon>
        <taxon>Cyanophyceae</taxon>
        <taxon>Pleurocapsales</taxon>
        <taxon>Hyellaceae</taxon>
        <taxon>Waterburya</taxon>
        <taxon>Waterburya agarophytonicola</taxon>
    </lineage>
</organism>
<evidence type="ECO:0000313" key="1">
    <source>
        <dbReference type="EMBL" id="MCC0179907.1"/>
    </source>
</evidence>
<dbReference type="Proteomes" id="UP000729733">
    <property type="component" value="Unassembled WGS sequence"/>
</dbReference>
<feature type="non-terminal residue" evidence="1">
    <location>
        <position position="1"/>
    </location>
</feature>
<dbReference type="InterPro" id="IPR036388">
    <property type="entry name" value="WH-like_DNA-bd_sf"/>
</dbReference>
<name>A0A964FII2_9CYAN</name>
<sequence>EISQIEIARKLNLTPANVSRSIKKLCELEIIEKRYLAGKLVGYRLLVEEFEPQIHS</sequence>
<protein>
    <submittedName>
        <fullName evidence="1">MarR family transcriptional regulator</fullName>
    </submittedName>
</protein>
<dbReference type="InterPro" id="IPR036390">
    <property type="entry name" value="WH_DNA-bd_sf"/>
</dbReference>
<dbReference type="Gene3D" id="1.10.10.10">
    <property type="entry name" value="Winged helix-like DNA-binding domain superfamily/Winged helix DNA-binding domain"/>
    <property type="match status" value="1"/>
</dbReference>
<comment type="caution">
    <text evidence="1">The sequence shown here is derived from an EMBL/GenBank/DDBJ whole genome shotgun (WGS) entry which is preliminary data.</text>
</comment>
<evidence type="ECO:0000313" key="2">
    <source>
        <dbReference type="Proteomes" id="UP000729733"/>
    </source>
</evidence>
<keyword evidence="2" id="KW-1185">Reference proteome</keyword>
<gene>
    <name evidence="1" type="ORF">I4641_23525</name>
</gene>
<dbReference type="EMBL" id="JADWDC010000136">
    <property type="protein sequence ID" value="MCC0179907.1"/>
    <property type="molecule type" value="Genomic_DNA"/>
</dbReference>
<proteinExistence type="predicted"/>
<accession>A0A964FII2</accession>
<dbReference type="AlphaFoldDB" id="A0A964FII2"/>
<dbReference type="SUPFAM" id="SSF46785">
    <property type="entry name" value="Winged helix' DNA-binding domain"/>
    <property type="match status" value="1"/>
</dbReference>